<dbReference type="SUPFAM" id="SSF53474">
    <property type="entry name" value="alpha/beta-Hydrolases"/>
    <property type="match status" value="1"/>
</dbReference>
<accession>A0ABP8RVC0</accession>
<feature type="region of interest" description="Disordered" evidence="1">
    <location>
        <begin position="113"/>
        <end position="154"/>
    </location>
</feature>
<evidence type="ECO:0008006" key="4">
    <source>
        <dbReference type="Google" id="ProtNLM"/>
    </source>
</evidence>
<reference evidence="3" key="1">
    <citation type="journal article" date="2019" name="Int. J. Syst. Evol. Microbiol.">
        <title>The Global Catalogue of Microorganisms (GCM) 10K type strain sequencing project: providing services to taxonomists for standard genome sequencing and annotation.</title>
        <authorList>
            <consortium name="The Broad Institute Genomics Platform"/>
            <consortium name="The Broad Institute Genome Sequencing Center for Infectious Disease"/>
            <person name="Wu L."/>
            <person name="Ma J."/>
        </authorList>
    </citation>
    <scope>NUCLEOTIDE SEQUENCE [LARGE SCALE GENOMIC DNA]</scope>
    <source>
        <strain evidence="3">JCM 17906</strain>
    </source>
</reference>
<evidence type="ECO:0000313" key="2">
    <source>
        <dbReference type="EMBL" id="GAA4550899.1"/>
    </source>
</evidence>
<evidence type="ECO:0000313" key="3">
    <source>
        <dbReference type="Proteomes" id="UP001501598"/>
    </source>
</evidence>
<keyword evidence="3" id="KW-1185">Reference proteome</keyword>
<organism evidence="2 3">
    <name type="scientific">Pseudonocardia xishanensis</name>
    <dbReference type="NCBI Taxonomy" id="630995"/>
    <lineage>
        <taxon>Bacteria</taxon>
        <taxon>Bacillati</taxon>
        <taxon>Actinomycetota</taxon>
        <taxon>Actinomycetes</taxon>
        <taxon>Pseudonocardiales</taxon>
        <taxon>Pseudonocardiaceae</taxon>
        <taxon>Pseudonocardia</taxon>
    </lineage>
</organism>
<dbReference type="EMBL" id="BAABGT010000062">
    <property type="protein sequence ID" value="GAA4550899.1"/>
    <property type="molecule type" value="Genomic_DNA"/>
</dbReference>
<name>A0ABP8RVC0_9PSEU</name>
<dbReference type="Gene3D" id="3.40.50.1820">
    <property type="entry name" value="alpha/beta hydrolase"/>
    <property type="match status" value="1"/>
</dbReference>
<feature type="compositionally biased region" description="Basic and acidic residues" evidence="1">
    <location>
        <begin position="141"/>
        <end position="154"/>
    </location>
</feature>
<gene>
    <name evidence="2" type="ORF">GCM10023175_41820</name>
</gene>
<dbReference type="InterPro" id="IPR029058">
    <property type="entry name" value="AB_hydrolase_fold"/>
</dbReference>
<dbReference type="RefSeq" id="WP_345421095.1">
    <property type="nucleotide sequence ID" value="NZ_BAABGT010000062.1"/>
</dbReference>
<proteinExistence type="predicted"/>
<evidence type="ECO:0000256" key="1">
    <source>
        <dbReference type="SAM" id="MobiDB-lite"/>
    </source>
</evidence>
<sequence length="154" mass="16282">MRWSECGPNLDCASYPVPVDHADPDGPTVPLALVRHRAADPAQRLGVLLVDPGGPGGATGDLIRTIDTAGEFSFVTPELAARYDVVGMDPRGVGESQGVRCVGDADRETALARDLDPDVPGGPVLRDAARRHLRDALPGPRRPDGPRRPVDPTL</sequence>
<protein>
    <recommendedName>
        <fullName evidence="4">Alpha/beta hydrolase family protein</fullName>
    </recommendedName>
</protein>
<dbReference type="Proteomes" id="UP001501598">
    <property type="component" value="Unassembled WGS sequence"/>
</dbReference>
<comment type="caution">
    <text evidence="2">The sequence shown here is derived from an EMBL/GenBank/DDBJ whole genome shotgun (WGS) entry which is preliminary data.</text>
</comment>